<dbReference type="SUPFAM" id="SSF54523">
    <property type="entry name" value="Pili subunits"/>
    <property type="match status" value="1"/>
</dbReference>
<keyword evidence="1" id="KW-1133">Transmembrane helix</keyword>
<gene>
    <name evidence="2" type="ORF">LKD42_13600</name>
</gene>
<proteinExistence type="predicted"/>
<protein>
    <submittedName>
        <fullName evidence="2">Prepilin-type N-terminal cleavage/methylation domain-containing protein</fullName>
    </submittedName>
</protein>
<dbReference type="InterPro" id="IPR012902">
    <property type="entry name" value="N_methyl_site"/>
</dbReference>
<accession>A0ABS8EYK8</accession>
<dbReference type="RefSeq" id="WP_248836024.1">
    <property type="nucleotide sequence ID" value="NZ_JAJEQE010000065.1"/>
</dbReference>
<dbReference type="Pfam" id="PF07963">
    <property type="entry name" value="N_methyl"/>
    <property type="match status" value="1"/>
</dbReference>
<reference evidence="2 3" key="1">
    <citation type="submission" date="2021-10" db="EMBL/GenBank/DDBJ databases">
        <title>Anaerobic single-cell dispensing facilitates the cultivation of human gut bacteria.</title>
        <authorList>
            <person name="Afrizal A."/>
        </authorList>
    </citation>
    <scope>NUCLEOTIDE SEQUENCE [LARGE SCALE GENOMIC DNA]</scope>
    <source>
        <strain evidence="2 3">CLA-AA-H246</strain>
    </source>
</reference>
<feature type="transmembrane region" description="Helical" evidence="1">
    <location>
        <begin position="12"/>
        <end position="36"/>
    </location>
</feature>
<keyword evidence="1" id="KW-0472">Membrane</keyword>
<dbReference type="InterPro" id="IPR045584">
    <property type="entry name" value="Pilin-like"/>
</dbReference>
<evidence type="ECO:0000313" key="3">
    <source>
        <dbReference type="Proteomes" id="UP001299235"/>
    </source>
</evidence>
<comment type="caution">
    <text evidence="2">The sequence shown here is derived from an EMBL/GenBank/DDBJ whole genome shotgun (WGS) entry which is preliminary data.</text>
</comment>
<name>A0ABS8EYK8_9FIRM</name>
<dbReference type="EMBL" id="JAJEQE010000065">
    <property type="protein sequence ID" value="MCC2150261.1"/>
    <property type="molecule type" value="Genomic_DNA"/>
</dbReference>
<evidence type="ECO:0000313" key="2">
    <source>
        <dbReference type="EMBL" id="MCC2150261.1"/>
    </source>
</evidence>
<keyword evidence="3" id="KW-1185">Reference proteome</keyword>
<evidence type="ECO:0000256" key="1">
    <source>
        <dbReference type="SAM" id="Phobius"/>
    </source>
</evidence>
<dbReference type="Proteomes" id="UP001299235">
    <property type="component" value="Unassembled WGS sequence"/>
</dbReference>
<dbReference type="Gene3D" id="3.30.700.10">
    <property type="entry name" value="Glycoprotein, Type 4 Pilin"/>
    <property type="match status" value="1"/>
</dbReference>
<keyword evidence="1" id="KW-0812">Transmembrane</keyword>
<sequence length="146" mass="15481">MFKKLKENNKKGFTLVELIVVLVILAILAALLIPALTGYIDKARNKSIVAETRQTVMAAQTLVDEQYANNASTAITVAPAGTVTYDNVRKLAETTGKISSVTVDDGGKITSLTYSNGGRTCTYSSVAQTNSSDGNYNVTKGDTPEA</sequence>
<dbReference type="PROSITE" id="PS00409">
    <property type="entry name" value="PROKAR_NTER_METHYL"/>
    <property type="match status" value="1"/>
</dbReference>
<dbReference type="PANTHER" id="PTHR30093">
    <property type="entry name" value="GENERAL SECRETION PATHWAY PROTEIN G"/>
    <property type="match status" value="1"/>
</dbReference>
<dbReference type="NCBIfam" id="TIGR02532">
    <property type="entry name" value="IV_pilin_GFxxxE"/>
    <property type="match status" value="1"/>
</dbReference>
<organism evidence="2 3">
    <name type="scientific">Hominisplanchenecus faecis</name>
    <dbReference type="NCBI Taxonomy" id="2885351"/>
    <lineage>
        <taxon>Bacteria</taxon>
        <taxon>Bacillati</taxon>
        <taxon>Bacillota</taxon>
        <taxon>Clostridia</taxon>
        <taxon>Lachnospirales</taxon>
        <taxon>Lachnospiraceae</taxon>
        <taxon>Hominisplanchenecus</taxon>
    </lineage>
</organism>